<dbReference type="InterPro" id="IPR013767">
    <property type="entry name" value="PAS_fold"/>
</dbReference>
<dbReference type="InterPro" id="IPR029787">
    <property type="entry name" value="Nucleotide_cyclase"/>
</dbReference>
<dbReference type="SUPFAM" id="SSF141868">
    <property type="entry name" value="EAL domain-like"/>
    <property type="match status" value="1"/>
</dbReference>
<name>A0ABX3KMU4_SALCS</name>
<dbReference type="SUPFAM" id="SSF55785">
    <property type="entry name" value="PYP-like sensor domain (PAS domain)"/>
    <property type="match status" value="2"/>
</dbReference>
<dbReference type="Pfam" id="PF08448">
    <property type="entry name" value="PAS_4"/>
    <property type="match status" value="1"/>
</dbReference>
<dbReference type="SUPFAM" id="SSF55073">
    <property type="entry name" value="Nucleotide cyclase"/>
    <property type="match status" value="1"/>
</dbReference>
<dbReference type="Pfam" id="PF00989">
    <property type="entry name" value="PAS"/>
    <property type="match status" value="1"/>
</dbReference>
<dbReference type="PANTHER" id="PTHR33121:SF72">
    <property type="entry name" value="BIFUNCTIONAL DIGUANYLATE CYCLASE WITH GAF AND PAS SENSORY DOMAINS_SIGNALLING PROTEIN WITH EAL DOMAIN"/>
    <property type="match status" value="1"/>
</dbReference>
<gene>
    <name evidence="3" type="ORF">BZJ21_12880</name>
</gene>
<proteinExistence type="predicted"/>
<comment type="caution">
    <text evidence="3">The sequence shown here is derived from an EMBL/GenBank/DDBJ whole genome shotgun (WGS) entry which is preliminary data.</text>
</comment>
<evidence type="ECO:0000259" key="2">
    <source>
        <dbReference type="PROSITE" id="PS50887"/>
    </source>
</evidence>
<feature type="domain" description="GGDEF" evidence="2">
    <location>
        <begin position="288"/>
        <end position="421"/>
    </location>
</feature>
<dbReference type="InterPro" id="IPR000160">
    <property type="entry name" value="GGDEF_dom"/>
</dbReference>
<dbReference type="Pfam" id="PF00563">
    <property type="entry name" value="EAL"/>
    <property type="match status" value="1"/>
</dbReference>
<protein>
    <submittedName>
        <fullName evidence="3">C-di-GMP phosphodiesterase</fullName>
    </submittedName>
</protein>
<dbReference type="SMART" id="SM00052">
    <property type="entry name" value="EAL"/>
    <property type="match status" value="1"/>
</dbReference>
<evidence type="ECO:0000313" key="4">
    <source>
        <dbReference type="Proteomes" id="UP000189431"/>
    </source>
</evidence>
<dbReference type="SMART" id="SM00091">
    <property type="entry name" value="PAS"/>
    <property type="match status" value="2"/>
</dbReference>
<dbReference type="InterPro" id="IPR000014">
    <property type="entry name" value="PAS"/>
</dbReference>
<evidence type="ECO:0000259" key="1">
    <source>
        <dbReference type="PROSITE" id="PS50883"/>
    </source>
</evidence>
<dbReference type="PROSITE" id="PS50887">
    <property type="entry name" value="GGDEF"/>
    <property type="match status" value="1"/>
</dbReference>
<dbReference type="InterPro" id="IPR035919">
    <property type="entry name" value="EAL_sf"/>
</dbReference>
<keyword evidence="4" id="KW-1185">Reference proteome</keyword>
<dbReference type="Proteomes" id="UP000189431">
    <property type="component" value="Unassembled WGS sequence"/>
</dbReference>
<dbReference type="InterPro" id="IPR035965">
    <property type="entry name" value="PAS-like_dom_sf"/>
</dbReference>
<dbReference type="InterPro" id="IPR013656">
    <property type="entry name" value="PAS_4"/>
</dbReference>
<dbReference type="Gene3D" id="3.30.70.270">
    <property type="match status" value="1"/>
</dbReference>
<dbReference type="CDD" id="cd00130">
    <property type="entry name" value="PAS"/>
    <property type="match status" value="1"/>
</dbReference>
<sequence length="698" mass="78008">MPISSLNDWFYCLTDNSPFLFAILDSTDRYVYANPRYCELAGLSSVSLKGLCDKDTLGEAFYQAVKPHYEKARRGDGAEGEVVIADEYHSSSFHFSVAPLKNYKDEQGQPCVIFHAVDTSERQILASALEEADEKYHRLSSLIDDGCCLVEDGCILSANPAAATLLGVASADDLLGEPVANYLALADQNHSVIERLASANDRECIDALSSKKGASVRLSQSPIQVLGKQATMLRLHAPYTEVKRLQPAQHDEISKVGEPQWANIDALTGLYNRYGFSSELDKLIRAQTPLAMLYLDVDNFKNINDSLGHHVGDRVLQDIAQRLRALLSADTIIGHLGGDEFAVILPKPATEDMVEQLADKVVGAISQPFELHYFSKYLACSLGMVRYPEDGKDARQLLQNADTAMYEAKEQGRNRVVEYNDSMSKEARMRLWLEIELQKALQSKSLEVWYQPKVNAGDFRINGAEALVRWKHPVEGYISPGRFIPVAERCGLIESLGRHVMREVFQNVHRWRQQGLLPGRVAINLSPEQFSSPKLIEHMEKLLKATGANPEDITFELTESAVMRNDEHALAMLNAIKSLGFALSIDDFGTGYSSLSYLARFPLDELKIDRAFIHEMDALSKQVTLVESIIHLGRAMEMTVVAEGVETRQQASVLTNLHCDTIQGYYFHSPMPKREFEQLLHKNKPQNQPPQLLAPTRP</sequence>
<organism evidence="3 4">
    <name type="scientific">Salinivibrio costicola subsp. alcaliphilus</name>
    <dbReference type="NCBI Taxonomy" id="272773"/>
    <lineage>
        <taxon>Bacteria</taxon>
        <taxon>Pseudomonadati</taxon>
        <taxon>Pseudomonadota</taxon>
        <taxon>Gammaproteobacteria</taxon>
        <taxon>Vibrionales</taxon>
        <taxon>Vibrionaceae</taxon>
        <taxon>Salinivibrio</taxon>
    </lineage>
</organism>
<dbReference type="InterPro" id="IPR001633">
    <property type="entry name" value="EAL_dom"/>
</dbReference>
<reference evidence="4" key="1">
    <citation type="submission" date="2017-01" db="EMBL/GenBank/DDBJ databases">
        <title>Draft genome of the species Salinivibrio costicola subsp. alcaliphilus.</title>
        <authorList>
            <person name="Lopez-Hermoso C."/>
            <person name="De La Haba R."/>
            <person name="Sanchez-Porro C."/>
            <person name="Ventosa A."/>
        </authorList>
    </citation>
    <scope>NUCLEOTIDE SEQUENCE [LARGE SCALE GENOMIC DNA]</scope>
    <source>
        <strain evidence="4">CBH448</strain>
    </source>
</reference>
<dbReference type="Gene3D" id="3.30.450.20">
    <property type="entry name" value="PAS domain"/>
    <property type="match status" value="2"/>
</dbReference>
<dbReference type="SMART" id="SM00267">
    <property type="entry name" value="GGDEF"/>
    <property type="match status" value="1"/>
</dbReference>
<accession>A0ABX3KMU4</accession>
<dbReference type="Pfam" id="PF00990">
    <property type="entry name" value="GGDEF"/>
    <property type="match status" value="1"/>
</dbReference>
<dbReference type="NCBIfam" id="TIGR00254">
    <property type="entry name" value="GGDEF"/>
    <property type="match status" value="1"/>
</dbReference>
<dbReference type="PANTHER" id="PTHR33121">
    <property type="entry name" value="CYCLIC DI-GMP PHOSPHODIESTERASE PDEF"/>
    <property type="match status" value="1"/>
</dbReference>
<evidence type="ECO:0000313" key="3">
    <source>
        <dbReference type="EMBL" id="OOF33047.1"/>
    </source>
</evidence>
<dbReference type="PROSITE" id="PS50883">
    <property type="entry name" value="EAL"/>
    <property type="match status" value="1"/>
</dbReference>
<dbReference type="Gene3D" id="3.20.20.450">
    <property type="entry name" value="EAL domain"/>
    <property type="match status" value="1"/>
</dbReference>
<dbReference type="InterPro" id="IPR043128">
    <property type="entry name" value="Rev_trsase/Diguanyl_cyclase"/>
</dbReference>
<dbReference type="CDD" id="cd01949">
    <property type="entry name" value="GGDEF"/>
    <property type="match status" value="1"/>
</dbReference>
<dbReference type="RefSeq" id="WP_077669983.1">
    <property type="nucleotide sequence ID" value="NZ_MUFR01000042.1"/>
</dbReference>
<dbReference type="CDD" id="cd01948">
    <property type="entry name" value="EAL"/>
    <property type="match status" value="1"/>
</dbReference>
<dbReference type="InterPro" id="IPR050706">
    <property type="entry name" value="Cyclic-di-GMP_PDE-like"/>
</dbReference>
<feature type="domain" description="EAL" evidence="1">
    <location>
        <begin position="430"/>
        <end position="684"/>
    </location>
</feature>
<dbReference type="EMBL" id="MUFR01000042">
    <property type="protein sequence ID" value="OOF33047.1"/>
    <property type="molecule type" value="Genomic_DNA"/>
</dbReference>